<dbReference type="GO" id="GO:0016301">
    <property type="term" value="F:kinase activity"/>
    <property type="evidence" value="ECO:0007669"/>
    <property type="project" value="UniProtKB-KW"/>
</dbReference>
<evidence type="ECO:0000256" key="2">
    <source>
        <dbReference type="ARBA" id="ARBA00022679"/>
    </source>
</evidence>
<sequence length="303" mass="31613">MGIRVICLGNTTLDKVWPVRELPAGGGKYRASDYLEVGGGMAANAAVAASRLGADCAYWGRAGDDDAGLAMRREMAAYGVDVAHFRLFAGARSSISAVIVSQDGERMIVNFRGTGIPDDTAWLPLDLVPAAAAIHADIRWVEGAGAIFAAARRAGIPTVLDGETATEAAFSAVLPWTDHAIFSEPGLRSFAGAESLQNDANRRAALTKARALGCRVAAVTRGGKGTLWLDEHGFHQQPAFAVPVVDTTGAGDVFHGAYALAMGEGQSVAQAMRFASAVAALKCTRRGGRAGIPTRTEVADFLK</sequence>
<organism evidence="6 7">
    <name type="scientific">Noviherbaspirillum sedimenti</name>
    <dbReference type="NCBI Taxonomy" id="2320865"/>
    <lineage>
        <taxon>Bacteria</taxon>
        <taxon>Pseudomonadati</taxon>
        <taxon>Pseudomonadota</taxon>
        <taxon>Betaproteobacteria</taxon>
        <taxon>Burkholderiales</taxon>
        <taxon>Oxalobacteraceae</taxon>
        <taxon>Noviherbaspirillum</taxon>
    </lineage>
</organism>
<dbReference type="AlphaFoldDB" id="A0A3A3GSU9"/>
<keyword evidence="3 4" id="KW-0418">Kinase</keyword>
<feature type="domain" description="Carbohydrate kinase PfkB" evidence="5">
    <location>
        <begin position="5"/>
        <end position="294"/>
    </location>
</feature>
<dbReference type="GO" id="GO:0006796">
    <property type="term" value="P:phosphate-containing compound metabolic process"/>
    <property type="evidence" value="ECO:0007669"/>
    <property type="project" value="UniProtKB-ARBA"/>
</dbReference>
<comment type="caution">
    <text evidence="6">The sequence shown here is derived from an EMBL/GenBank/DDBJ whole genome shotgun (WGS) entry which is preliminary data.</text>
</comment>
<dbReference type="PROSITE" id="PS00584">
    <property type="entry name" value="PFKB_KINASES_2"/>
    <property type="match status" value="1"/>
</dbReference>
<dbReference type="Proteomes" id="UP000266327">
    <property type="component" value="Unassembled WGS sequence"/>
</dbReference>
<dbReference type="InterPro" id="IPR011611">
    <property type="entry name" value="PfkB_dom"/>
</dbReference>
<dbReference type="EMBL" id="QYUQ01000002">
    <property type="protein sequence ID" value="RJG04060.1"/>
    <property type="molecule type" value="Genomic_DNA"/>
</dbReference>
<evidence type="ECO:0000313" key="7">
    <source>
        <dbReference type="Proteomes" id="UP000266327"/>
    </source>
</evidence>
<dbReference type="InterPro" id="IPR029056">
    <property type="entry name" value="Ribokinase-like"/>
</dbReference>
<evidence type="ECO:0000256" key="4">
    <source>
        <dbReference type="RuleBase" id="RU003704"/>
    </source>
</evidence>
<keyword evidence="2 4" id="KW-0808">Transferase</keyword>
<evidence type="ECO:0000256" key="3">
    <source>
        <dbReference type="ARBA" id="ARBA00022777"/>
    </source>
</evidence>
<dbReference type="PANTHER" id="PTHR10584">
    <property type="entry name" value="SUGAR KINASE"/>
    <property type="match status" value="1"/>
</dbReference>
<dbReference type="PRINTS" id="PR00990">
    <property type="entry name" value="RIBOKINASE"/>
</dbReference>
<dbReference type="CDD" id="cd01945">
    <property type="entry name" value="ribokinase_group_B"/>
    <property type="match status" value="1"/>
</dbReference>
<evidence type="ECO:0000259" key="5">
    <source>
        <dbReference type="Pfam" id="PF00294"/>
    </source>
</evidence>
<dbReference type="SUPFAM" id="SSF53613">
    <property type="entry name" value="Ribokinase-like"/>
    <property type="match status" value="1"/>
</dbReference>
<dbReference type="InterPro" id="IPR002139">
    <property type="entry name" value="Ribo/fructo_kinase"/>
</dbReference>
<dbReference type="Pfam" id="PF00294">
    <property type="entry name" value="PfkB"/>
    <property type="match status" value="1"/>
</dbReference>
<dbReference type="OrthoDB" id="9795789at2"/>
<dbReference type="RefSeq" id="WP_119787544.1">
    <property type="nucleotide sequence ID" value="NZ_QYUQ01000002.1"/>
</dbReference>
<evidence type="ECO:0000313" key="6">
    <source>
        <dbReference type="EMBL" id="RJG04060.1"/>
    </source>
</evidence>
<gene>
    <name evidence="6" type="ORF">D3878_22760</name>
</gene>
<dbReference type="InterPro" id="IPR002173">
    <property type="entry name" value="Carboh/pur_kinase_PfkB_CS"/>
</dbReference>
<comment type="similarity">
    <text evidence="1 4">Belongs to the carbohydrate kinase PfkB family.</text>
</comment>
<reference evidence="7" key="1">
    <citation type="submission" date="2018-09" db="EMBL/GenBank/DDBJ databases">
        <authorList>
            <person name="Zhu H."/>
        </authorList>
    </citation>
    <scope>NUCLEOTIDE SEQUENCE [LARGE SCALE GENOMIC DNA]</scope>
    <source>
        <strain evidence="7">K1S02-23</strain>
    </source>
</reference>
<accession>A0A3A3GSU9</accession>
<name>A0A3A3GSU9_9BURK</name>
<proteinExistence type="inferred from homology"/>
<protein>
    <submittedName>
        <fullName evidence="6">Sugar kinase</fullName>
    </submittedName>
</protein>
<evidence type="ECO:0000256" key="1">
    <source>
        <dbReference type="ARBA" id="ARBA00010688"/>
    </source>
</evidence>
<dbReference type="GO" id="GO:0005829">
    <property type="term" value="C:cytosol"/>
    <property type="evidence" value="ECO:0007669"/>
    <property type="project" value="TreeGrafter"/>
</dbReference>
<dbReference type="Gene3D" id="3.40.1190.20">
    <property type="match status" value="1"/>
</dbReference>
<keyword evidence="7" id="KW-1185">Reference proteome</keyword>
<dbReference type="PANTHER" id="PTHR10584:SF157">
    <property type="entry name" value="SULFOFRUCTOSE KINASE"/>
    <property type="match status" value="1"/>
</dbReference>